<keyword evidence="3" id="KW-0862">Zinc</keyword>
<evidence type="ECO:0000256" key="3">
    <source>
        <dbReference type="ARBA" id="ARBA00022833"/>
    </source>
</evidence>
<dbReference type="SMR" id="A0A1S4C3K7"/>
<protein>
    <submittedName>
        <fullName evidence="5">UPF0587 protein GA18326-like</fullName>
    </submittedName>
    <submittedName>
        <fullName evidence="5">Uncharacterized protein LOC107814803</fullName>
    </submittedName>
</protein>
<accession>A0A1S4C3K7</accession>
<evidence type="ECO:0000313" key="5">
    <source>
        <dbReference type="RefSeq" id="XP_016495747.1"/>
    </source>
</evidence>
<dbReference type="GO" id="GO:0008270">
    <property type="term" value="F:zinc ion binding"/>
    <property type="evidence" value="ECO:0000318"/>
    <property type="project" value="GO_Central"/>
</dbReference>
<proteinExistence type="inferred from homology"/>
<dbReference type="Pfam" id="PF05907">
    <property type="entry name" value="CXXC_Zn-b_euk"/>
    <property type="match status" value="1"/>
</dbReference>
<dbReference type="GeneID" id="107814803"/>
<dbReference type="AlphaFoldDB" id="A0A1S4C3K7"/>
<dbReference type="Proteomes" id="UP000790787">
    <property type="component" value="Chromosome 23"/>
</dbReference>
<organism evidence="4 5">
    <name type="scientific">Nicotiana tabacum</name>
    <name type="common">Common tobacco</name>
    <dbReference type="NCBI Taxonomy" id="4097"/>
    <lineage>
        <taxon>Eukaryota</taxon>
        <taxon>Viridiplantae</taxon>
        <taxon>Streptophyta</taxon>
        <taxon>Embryophyta</taxon>
        <taxon>Tracheophyta</taxon>
        <taxon>Spermatophyta</taxon>
        <taxon>Magnoliopsida</taxon>
        <taxon>eudicotyledons</taxon>
        <taxon>Gunneridae</taxon>
        <taxon>Pentapetalae</taxon>
        <taxon>asterids</taxon>
        <taxon>lamiids</taxon>
        <taxon>Solanales</taxon>
        <taxon>Solanaceae</taxon>
        <taxon>Nicotianoideae</taxon>
        <taxon>Nicotianeae</taxon>
        <taxon>Nicotiana</taxon>
    </lineage>
</organism>
<evidence type="ECO:0000256" key="1">
    <source>
        <dbReference type="ARBA" id="ARBA00007818"/>
    </source>
</evidence>
<name>A0A1S4C3K7_TOBAC</name>
<comment type="similarity">
    <text evidence="1">Belongs to the UPF0587 family.</text>
</comment>
<keyword evidence="4" id="KW-1185">Reference proteome</keyword>
<reference evidence="5" key="2">
    <citation type="submission" date="2025-08" db="UniProtKB">
        <authorList>
            <consortium name="RefSeq"/>
        </authorList>
    </citation>
    <scope>IDENTIFICATION</scope>
    <source>
        <tissue evidence="5">Leaf</tissue>
    </source>
</reference>
<evidence type="ECO:0000313" key="4">
    <source>
        <dbReference type="Proteomes" id="UP000790787"/>
    </source>
</evidence>
<dbReference type="InterPro" id="IPR008584">
    <property type="entry name" value="CXXC_Zn-binding_euk"/>
</dbReference>
<dbReference type="PaxDb" id="4097-A0A1S4C3K7"/>
<dbReference type="STRING" id="4097.A0A1S4C3K7"/>
<dbReference type="SUPFAM" id="SSF141678">
    <property type="entry name" value="MAL13P1.257-like"/>
    <property type="match status" value="1"/>
</dbReference>
<keyword evidence="2" id="KW-0479">Metal-binding</keyword>
<dbReference type="RefSeq" id="XP_016495747.1">
    <property type="nucleotide sequence ID" value="XM_016640261.1"/>
</dbReference>
<dbReference type="PANTHER" id="PTHR12857">
    <property type="entry name" value="CXXC MOTIF CONTAINING ZINC BINDING PROTEIN"/>
    <property type="match status" value="1"/>
</dbReference>
<gene>
    <name evidence="5" type="primary">LOC107814803</name>
</gene>
<dbReference type="KEGG" id="nta:107814803"/>
<dbReference type="PANTHER" id="PTHR12857:SF0">
    <property type="entry name" value="CXXC MOTIF CONTAINING ZINC BINDING PROTEIN"/>
    <property type="match status" value="1"/>
</dbReference>
<reference evidence="4" key="1">
    <citation type="journal article" date="2014" name="Nat. Commun.">
        <title>The tobacco genome sequence and its comparison with those of tomato and potato.</title>
        <authorList>
            <person name="Sierro N."/>
            <person name="Battey J.N."/>
            <person name="Ouadi S."/>
            <person name="Bakaher N."/>
            <person name="Bovet L."/>
            <person name="Willig A."/>
            <person name="Goepfert S."/>
            <person name="Peitsch M.C."/>
            <person name="Ivanov N.V."/>
        </authorList>
    </citation>
    <scope>NUCLEOTIDE SEQUENCE [LARGE SCALE GENOMIC DNA]</scope>
</reference>
<dbReference type="OrthoDB" id="10248838at2759"/>
<sequence length="128" mass="14473">MVKFLLMISADMEKLTNLQPEAGVNDANFLYSFKCKLCAKSGTVTMVRDSGRPLSLADSKAREFAPLMLFDCRGYEPLDFVYGRGWKAESLKGREIGNIDLSNHLFEQHDEEGNNVRIGHPRAKFEVK</sequence>
<evidence type="ECO:0000256" key="2">
    <source>
        <dbReference type="ARBA" id="ARBA00022723"/>
    </source>
</evidence>